<sequence length="427" mass="48072">YSFSYTPDNINYDGNSREIEKFNPKKDKIYSGQIIIVYEKSAVRLTISDYTRNGELTDKFFDKQKKVEPMCNGIVPDKKATLHLRINDKIFNYNKTASGIKLIKIGTESNENKILHVGCQAVVDDDSGKRYEDFYLKRYKFVLFKGKLSNFNSSNNLNTINISSIMDPKNIYGYYSCGMAKDKKNSKIKESEFVLLPEKQVILIEPVTNISKTNNLFFCYKNYMEVGVLSVIKIELPSGRALNNLDNPSAFTVNESLIIFDDYNDYNNGVMKLFCEYHAFNESFILLKRKFKPEDVVLVENTTNGNLTRRSNGTLNSNSNSTSNGDLSTALIITIVAVSIIVITIIISVSIVICLKLKKKKRRNNNDSSLSSLQSTSTSSTLTSNTSYSKLKVPIILESLSNSSISMSGSKSNNPSKNPKIKIVAKR</sequence>
<keyword evidence="3" id="KW-1185">Reference proteome</keyword>
<evidence type="ECO:0000313" key="4">
    <source>
        <dbReference type="WBParaSite" id="SPAL_0000833500.1"/>
    </source>
</evidence>
<reference evidence="4" key="1">
    <citation type="submission" date="2017-02" db="UniProtKB">
        <authorList>
            <consortium name="WormBaseParasite"/>
        </authorList>
    </citation>
    <scope>IDENTIFICATION</scope>
</reference>
<dbReference type="WBParaSite" id="SPAL_0000833500.1">
    <property type="protein sequence ID" value="SPAL_0000833500.1"/>
    <property type="gene ID" value="SPAL_0000833500"/>
</dbReference>
<organism evidence="3 4">
    <name type="scientific">Strongyloides papillosus</name>
    <name type="common">Intestinal threadworm</name>
    <dbReference type="NCBI Taxonomy" id="174720"/>
    <lineage>
        <taxon>Eukaryota</taxon>
        <taxon>Metazoa</taxon>
        <taxon>Ecdysozoa</taxon>
        <taxon>Nematoda</taxon>
        <taxon>Chromadorea</taxon>
        <taxon>Rhabditida</taxon>
        <taxon>Tylenchina</taxon>
        <taxon>Panagrolaimomorpha</taxon>
        <taxon>Strongyloidoidea</taxon>
        <taxon>Strongyloididae</taxon>
        <taxon>Strongyloides</taxon>
    </lineage>
</organism>
<evidence type="ECO:0000313" key="3">
    <source>
        <dbReference type="Proteomes" id="UP000046392"/>
    </source>
</evidence>
<evidence type="ECO:0000256" key="1">
    <source>
        <dbReference type="SAM" id="MobiDB-lite"/>
    </source>
</evidence>
<evidence type="ECO:0000256" key="2">
    <source>
        <dbReference type="SAM" id="Phobius"/>
    </source>
</evidence>
<dbReference type="AlphaFoldDB" id="A0A0N5BR31"/>
<keyword evidence="2" id="KW-0812">Transmembrane</keyword>
<name>A0A0N5BR31_STREA</name>
<proteinExistence type="predicted"/>
<feature type="transmembrane region" description="Helical" evidence="2">
    <location>
        <begin position="330"/>
        <end position="355"/>
    </location>
</feature>
<accession>A0A0N5BR31</accession>
<feature type="region of interest" description="Disordered" evidence="1">
    <location>
        <begin position="365"/>
        <end position="384"/>
    </location>
</feature>
<protein>
    <submittedName>
        <fullName evidence="4">Ig-like domain-containing protein</fullName>
    </submittedName>
</protein>
<dbReference type="Proteomes" id="UP000046392">
    <property type="component" value="Unplaced"/>
</dbReference>
<feature type="compositionally biased region" description="Low complexity" evidence="1">
    <location>
        <begin position="404"/>
        <end position="418"/>
    </location>
</feature>
<keyword evidence="2" id="KW-0472">Membrane</keyword>
<feature type="region of interest" description="Disordered" evidence="1">
    <location>
        <begin position="404"/>
        <end position="427"/>
    </location>
</feature>
<keyword evidence="2" id="KW-1133">Transmembrane helix</keyword>
<feature type="compositionally biased region" description="Low complexity" evidence="1">
    <location>
        <begin position="366"/>
        <end position="384"/>
    </location>
</feature>